<dbReference type="GO" id="GO:0004519">
    <property type="term" value="F:endonuclease activity"/>
    <property type="evidence" value="ECO:0007669"/>
    <property type="project" value="UniProtKB-KW"/>
</dbReference>
<gene>
    <name evidence="2" type="ORF">KHA97_00200</name>
</gene>
<keyword evidence="3" id="KW-1185">Reference proteome</keyword>
<keyword evidence="2" id="KW-0378">Hydrolase</keyword>
<dbReference type="AlphaFoldDB" id="A0A942YE39"/>
<dbReference type="InterPro" id="IPR003615">
    <property type="entry name" value="HNH_nuc"/>
</dbReference>
<dbReference type="SMART" id="SM00507">
    <property type="entry name" value="HNHc"/>
    <property type="match status" value="1"/>
</dbReference>
<evidence type="ECO:0000313" key="2">
    <source>
        <dbReference type="EMBL" id="MBS4193488.1"/>
    </source>
</evidence>
<comment type="caution">
    <text evidence="2">The sequence shown here is derived from an EMBL/GenBank/DDBJ whole genome shotgun (WGS) entry which is preliminary data.</text>
</comment>
<dbReference type="GO" id="GO:0008270">
    <property type="term" value="F:zinc ion binding"/>
    <property type="evidence" value="ECO:0007669"/>
    <property type="project" value="InterPro"/>
</dbReference>
<dbReference type="CDD" id="cd00085">
    <property type="entry name" value="HNHc"/>
    <property type="match status" value="1"/>
</dbReference>
<dbReference type="RefSeq" id="WP_213122791.1">
    <property type="nucleotide sequence ID" value="NZ_JAGYPG010000001.1"/>
</dbReference>
<reference evidence="2 3" key="1">
    <citation type="submission" date="2021-05" db="EMBL/GenBank/DDBJ databases">
        <title>Novel Bacillus species.</title>
        <authorList>
            <person name="Liu G."/>
        </authorList>
    </citation>
    <scope>NUCLEOTIDE SEQUENCE [LARGE SCALE GENOMIC DNA]</scope>
    <source>
        <strain evidence="3">FJAT-49780</strain>
    </source>
</reference>
<evidence type="ECO:0000313" key="3">
    <source>
        <dbReference type="Proteomes" id="UP000681414"/>
    </source>
</evidence>
<name>A0A942YE39_9BACI</name>
<dbReference type="InterPro" id="IPR002711">
    <property type="entry name" value="HNH"/>
</dbReference>
<evidence type="ECO:0000259" key="1">
    <source>
        <dbReference type="SMART" id="SM00507"/>
    </source>
</evidence>
<dbReference type="Pfam" id="PF01844">
    <property type="entry name" value="HNH"/>
    <property type="match status" value="1"/>
</dbReference>
<dbReference type="EMBL" id="JAGYPG010000001">
    <property type="protein sequence ID" value="MBS4193488.1"/>
    <property type="molecule type" value="Genomic_DNA"/>
</dbReference>
<dbReference type="Gene3D" id="1.10.30.50">
    <property type="match status" value="1"/>
</dbReference>
<organism evidence="2 3">
    <name type="scientific">Lederbergia citri</name>
    <dbReference type="NCBI Taxonomy" id="2833580"/>
    <lineage>
        <taxon>Bacteria</taxon>
        <taxon>Bacillati</taxon>
        <taxon>Bacillota</taxon>
        <taxon>Bacilli</taxon>
        <taxon>Bacillales</taxon>
        <taxon>Bacillaceae</taxon>
        <taxon>Lederbergia</taxon>
    </lineage>
</organism>
<protein>
    <submittedName>
        <fullName evidence="2">HNH endonuclease</fullName>
    </submittedName>
</protein>
<accession>A0A942YE39</accession>
<dbReference type="Proteomes" id="UP000681414">
    <property type="component" value="Unassembled WGS sequence"/>
</dbReference>
<proteinExistence type="predicted"/>
<feature type="domain" description="HNH nuclease" evidence="1">
    <location>
        <begin position="75"/>
        <end position="125"/>
    </location>
</feature>
<dbReference type="GO" id="GO:0003676">
    <property type="term" value="F:nucleic acid binding"/>
    <property type="evidence" value="ECO:0007669"/>
    <property type="project" value="InterPro"/>
</dbReference>
<keyword evidence="2" id="KW-0255">Endonuclease</keyword>
<keyword evidence="2" id="KW-0540">Nuclease</keyword>
<sequence length="184" mass="21752">MTITAKEETRTCRICDEEKRLELFEVDKRYKGGYSNRCKLCKFQSNTKPAKAFRRFYEKQNKYPIPVETDLQEIEVLFDICSDHCAYCSEPFDSTPTIDHITPLSMEGSRHHISNLQLVCDSCNSRKRDKSLFVFFEDTPEFSESNLRSVIKMIAYFSGRHIFDVMDELQAQYKRYYAERRSIS</sequence>